<dbReference type="EMBL" id="AJWJ01000351">
    <property type="protein sequence ID" value="KAF2071677.1"/>
    <property type="molecule type" value="Genomic_DNA"/>
</dbReference>
<organism evidence="2 3">
    <name type="scientific">Polysphondylium violaceum</name>
    <dbReference type="NCBI Taxonomy" id="133409"/>
    <lineage>
        <taxon>Eukaryota</taxon>
        <taxon>Amoebozoa</taxon>
        <taxon>Evosea</taxon>
        <taxon>Eumycetozoa</taxon>
        <taxon>Dictyostelia</taxon>
        <taxon>Dictyosteliales</taxon>
        <taxon>Dictyosteliaceae</taxon>
        <taxon>Polysphondylium</taxon>
    </lineage>
</organism>
<protein>
    <submittedName>
        <fullName evidence="2">Uncharacterized protein</fullName>
    </submittedName>
</protein>
<keyword evidence="1" id="KW-0812">Transmembrane</keyword>
<keyword evidence="1" id="KW-0472">Membrane</keyword>
<feature type="transmembrane region" description="Helical" evidence="1">
    <location>
        <begin position="173"/>
        <end position="195"/>
    </location>
</feature>
<keyword evidence="3" id="KW-1185">Reference proteome</keyword>
<evidence type="ECO:0000256" key="1">
    <source>
        <dbReference type="SAM" id="Phobius"/>
    </source>
</evidence>
<proteinExistence type="predicted"/>
<gene>
    <name evidence="2" type="ORF">CYY_007010</name>
</gene>
<dbReference type="AlphaFoldDB" id="A0A8J4PR24"/>
<comment type="caution">
    <text evidence="2">The sequence shown here is derived from an EMBL/GenBank/DDBJ whole genome shotgun (WGS) entry which is preliminary data.</text>
</comment>
<reference evidence="2" key="1">
    <citation type="submission" date="2020-01" db="EMBL/GenBank/DDBJ databases">
        <title>Development of genomics and gene disruption for Polysphondylium violaceum indicates a role for the polyketide synthase stlB in stalk morphogenesis.</title>
        <authorList>
            <person name="Narita B."/>
            <person name="Kawabe Y."/>
            <person name="Kin K."/>
            <person name="Saito T."/>
            <person name="Gibbs R."/>
            <person name="Kuspa A."/>
            <person name="Muzny D."/>
            <person name="Queller D."/>
            <person name="Richards S."/>
            <person name="Strassman J."/>
            <person name="Sucgang R."/>
            <person name="Worley K."/>
            <person name="Schaap P."/>
        </authorList>
    </citation>
    <scope>NUCLEOTIDE SEQUENCE</scope>
    <source>
        <strain evidence="2">QSvi11</strain>
    </source>
</reference>
<feature type="transmembrane region" description="Helical" evidence="1">
    <location>
        <begin position="215"/>
        <end position="237"/>
    </location>
</feature>
<evidence type="ECO:0000313" key="2">
    <source>
        <dbReference type="EMBL" id="KAF2071677.1"/>
    </source>
</evidence>
<dbReference type="OrthoDB" id="1062969at2759"/>
<sequence length="428" mass="47946">MYQLNDPNNIPSIFKGLKIIGPAVDDIPMFKQTHANFDANGVPAIFTPVSCPVLSTTANVKNIYQNLDFPNIRYLENAASDDLTWLLEDFKKRGLECFQKVELDGKKFLAAWHRGGIIWCCAEFKDIKSDDPNYKYEATAVFGTFSQNAMIAGIQSYNLKLPNLLIEGVIASLLVRVFASYVAEGLSFVASAIAARLATFLATWGIELAFTVPEFVLPLVAACIVFTIVFIGLEYLWNFLNRQYTQRVQFFNWDTTQQWVVDGQYSDNAVIAGHDDGVLKFAIPKMLLPGQTVIPPGFSGPITSLDTVCFYGEAIWQNYSTFLQGNAMACRVRRDDSQDGFTWVFNNPRFNSNQQTILNGAMDPKDAYNLVFNNNLWDQNPTSSQKMCSNTRNYITYGMDYLSNAPKDVYNVVINIGPPNPANTNSKL</sequence>
<keyword evidence="1" id="KW-1133">Transmembrane helix</keyword>
<accession>A0A8J4PR24</accession>
<evidence type="ECO:0000313" key="3">
    <source>
        <dbReference type="Proteomes" id="UP000695562"/>
    </source>
</evidence>
<name>A0A8J4PR24_9MYCE</name>
<dbReference type="Proteomes" id="UP000695562">
    <property type="component" value="Unassembled WGS sequence"/>
</dbReference>